<evidence type="ECO:0000313" key="3">
    <source>
        <dbReference type="Proteomes" id="UP001595884"/>
    </source>
</evidence>
<keyword evidence="1" id="KW-1133">Transmembrane helix</keyword>
<sequence length="98" mass="10077">MPTHEEAIHTDVESLNKLSVASLMLSVVALVGLWFLGLSGLAIFAVGAGHVALNQIAHSGGKGRWLAIFALVIGYGIGVLALVSVATAIPAIIQSYVV</sequence>
<feature type="transmembrane region" description="Helical" evidence="1">
    <location>
        <begin position="20"/>
        <end position="53"/>
    </location>
</feature>
<organism evidence="2 3">
    <name type="scientific">Glutamicibacter bergerei</name>
    <dbReference type="NCBI Taxonomy" id="256702"/>
    <lineage>
        <taxon>Bacteria</taxon>
        <taxon>Bacillati</taxon>
        <taxon>Actinomycetota</taxon>
        <taxon>Actinomycetes</taxon>
        <taxon>Micrococcales</taxon>
        <taxon>Micrococcaceae</taxon>
        <taxon>Glutamicibacter</taxon>
    </lineage>
</organism>
<dbReference type="Proteomes" id="UP001595884">
    <property type="component" value="Unassembled WGS sequence"/>
</dbReference>
<gene>
    <name evidence="2" type="ORF">ACFO7V_18595</name>
</gene>
<protein>
    <submittedName>
        <fullName evidence="2">DUF4190 domain-containing protein</fullName>
    </submittedName>
</protein>
<name>A0ABV9MU07_9MICC</name>
<dbReference type="EMBL" id="JBHSHE010000110">
    <property type="protein sequence ID" value="MFC4718128.1"/>
    <property type="molecule type" value="Genomic_DNA"/>
</dbReference>
<keyword evidence="1" id="KW-0472">Membrane</keyword>
<comment type="caution">
    <text evidence="2">The sequence shown here is derived from an EMBL/GenBank/DDBJ whole genome shotgun (WGS) entry which is preliminary data.</text>
</comment>
<feature type="transmembrane region" description="Helical" evidence="1">
    <location>
        <begin position="65"/>
        <end position="93"/>
    </location>
</feature>
<dbReference type="RefSeq" id="WP_096253783.1">
    <property type="nucleotide sequence ID" value="NZ_BAAAVQ010000105.1"/>
</dbReference>
<evidence type="ECO:0000313" key="2">
    <source>
        <dbReference type="EMBL" id="MFC4718128.1"/>
    </source>
</evidence>
<keyword evidence="1" id="KW-0812">Transmembrane</keyword>
<proteinExistence type="predicted"/>
<accession>A0ABV9MU07</accession>
<evidence type="ECO:0000256" key="1">
    <source>
        <dbReference type="SAM" id="Phobius"/>
    </source>
</evidence>
<keyword evidence="3" id="KW-1185">Reference proteome</keyword>
<reference evidence="3" key="1">
    <citation type="journal article" date="2019" name="Int. J. Syst. Evol. Microbiol.">
        <title>The Global Catalogue of Microorganisms (GCM) 10K type strain sequencing project: providing services to taxonomists for standard genome sequencing and annotation.</title>
        <authorList>
            <consortium name="The Broad Institute Genomics Platform"/>
            <consortium name="The Broad Institute Genome Sequencing Center for Infectious Disease"/>
            <person name="Wu L."/>
            <person name="Ma J."/>
        </authorList>
    </citation>
    <scope>NUCLEOTIDE SEQUENCE [LARGE SCALE GENOMIC DNA]</scope>
    <source>
        <strain evidence="3">CGMCC 1.12849</strain>
    </source>
</reference>